<feature type="domain" description="OmpR/PhoB-type" evidence="4">
    <location>
        <begin position="15"/>
        <end position="111"/>
    </location>
</feature>
<dbReference type="OrthoDB" id="6311790at2"/>
<dbReference type="Pfam" id="PF00486">
    <property type="entry name" value="Trans_reg_C"/>
    <property type="match status" value="1"/>
</dbReference>
<sequence>MRGFIFSWVKITAREVKLQMGELHYDTSKETLFRGNDEIPLRAKEKDLLSTLIRYAPNYVSREVLCNEVWEGRYVSDFTINQTVNLLRKKMGDTDKTCIVTVPRKGYAISDSVKTNVTSPSTDVLMVDNPVDNDVSSAIDKPLAPEGRRPRLFFQKYSRRAFIMIALFFSAGGIGVGVAAITSMNKNTMSAVYVDGNRFDIYEDRVEYIVAEERVVCELVEGISYEKDRYITDKTACRKKV</sequence>
<name>A0A542CVJ8_SERFO</name>
<dbReference type="InterPro" id="IPR016032">
    <property type="entry name" value="Sig_transdc_resp-reg_C-effctor"/>
</dbReference>
<dbReference type="AlphaFoldDB" id="A0A542CVJ8"/>
<dbReference type="SUPFAM" id="SSF46894">
    <property type="entry name" value="C-terminal effector domain of the bipartite response regulators"/>
    <property type="match status" value="1"/>
</dbReference>
<gene>
    <name evidence="5" type="ORF">FHU10_1841</name>
</gene>
<keyword evidence="3" id="KW-1133">Transmembrane helix</keyword>
<evidence type="ECO:0000256" key="2">
    <source>
        <dbReference type="PROSITE-ProRule" id="PRU01091"/>
    </source>
</evidence>
<dbReference type="PROSITE" id="PS51755">
    <property type="entry name" value="OMPR_PHOB"/>
    <property type="match status" value="1"/>
</dbReference>
<reference evidence="5" key="2">
    <citation type="submission" date="2019-08" db="EMBL/GenBank/DDBJ databases">
        <title>Investigation of anaerobic lignin degradation for improved lignocellulosic biofuels.</title>
        <authorList>
            <person name="Deangelis K.PhD."/>
        </authorList>
    </citation>
    <scope>NUCLEOTIDE SEQUENCE [LARGE SCALE GENOMIC DNA]</scope>
    <source>
        <strain evidence="5">128R</strain>
    </source>
</reference>
<evidence type="ECO:0000313" key="5">
    <source>
        <dbReference type="EMBL" id="TVZ69337.1"/>
    </source>
</evidence>
<dbReference type="SMART" id="SM00862">
    <property type="entry name" value="Trans_reg_C"/>
    <property type="match status" value="1"/>
</dbReference>
<organism evidence="5">
    <name type="scientific">Serratia fonticola</name>
    <dbReference type="NCBI Taxonomy" id="47917"/>
    <lineage>
        <taxon>Bacteria</taxon>
        <taxon>Pseudomonadati</taxon>
        <taxon>Pseudomonadota</taxon>
        <taxon>Gammaproteobacteria</taxon>
        <taxon>Enterobacterales</taxon>
        <taxon>Yersiniaceae</taxon>
        <taxon>Serratia</taxon>
    </lineage>
</organism>
<dbReference type="CDD" id="cd00383">
    <property type="entry name" value="trans_reg_C"/>
    <property type="match status" value="1"/>
</dbReference>
<comment type="caution">
    <text evidence="5">The sequence shown here is derived from an EMBL/GenBank/DDBJ whole genome shotgun (WGS) entry which is preliminary data.</text>
</comment>
<feature type="transmembrane region" description="Helical" evidence="3">
    <location>
        <begin position="161"/>
        <end position="181"/>
    </location>
</feature>
<evidence type="ECO:0000256" key="3">
    <source>
        <dbReference type="SAM" id="Phobius"/>
    </source>
</evidence>
<dbReference type="InterPro" id="IPR036388">
    <property type="entry name" value="WH-like_DNA-bd_sf"/>
</dbReference>
<accession>A0A542CVJ8</accession>
<proteinExistence type="predicted"/>
<feature type="DNA-binding region" description="OmpR/PhoB-type" evidence="2">
    <location>
        <begin position="15"/>
        <end position="111"/>
    </location>
</feature>
<reference evidence="5" key="1">
    <citation type="submission" date="2019-06" db="EMBL/GenBank/DDBJ databases">
        <authorList>
            <person name="Deangelis K."/>
            <person name="Huntemann M."/>
            <person name="Clum A."/>
            <person name="Pillay M."/>
            <person name="Palaniappan K."/>
            <person name="Varghese N."/>
            <person name="Mikhailova N."/>
            <person name="Stamatis D."/>
            <person name="Reddy T."/>
            <person name="Daum C."/>
            <person name="Shapiro N."/>
            <person name="Ivanova N."/>
            <person name="Kyrpides N."/>
            <person name="Woyke T."/>
        </authorList>
    </citation>
    <scope>NUCLEOTIDE SEQUENCE [LARGE SCALE GENOMIC DNA]</scope>
    <source>
        <strain evidence="5">128R</strain>
    </source>
</reference>
<evidence type="ECO:0000259" key="4">
    <source>
        <dbReference type="PROSITE" id="PS51755"/>
    </source>
</evidence>
<protein>
    <submittedName>
        <fullName evidence="5">DNA-binding winged helix-turn-helix (WHTH) protein</fullName>
    </submittedName>
</protein>
<keyword evidence="3" id="KW-0472">Membrane</keyword>
<dbReference type="InterPro" id="IPR001867">
    <property type="entry name" value="OmpR/PhoB-type_DNA-bd"/>
</dbReference>
<dbReference type="GO" id="GO:0003677">
    <property type="term" value="F:DNA binding"/>
    <property type="evidence" value="ECO:0007669"/>
    <property type="project" value="UniProtKB-UniRule"/>
</dbReference>
<dbReference type="Gene3D" id="1.10.10.10">
    <property type="entry name" value="Winged helix-like DNA-binding domain superfamily/Winged helix DNA-binding domain"/>
    <property type="match status" value="1"/>
</dbReference>
<dbReference type="GO" id="GO:0006355">
    <property type="term" value="P:regulation of DNA-templated transcription"/>
    <property type="evidence" value="ECO:0007669"/>
    <property type="project" value="InterPro"/>
</dbReference>
<dbReference type="EMBL" id="VISQ01000001">
    <property type="protein sequence ID" value="TVZ69337.1"/>
    <property type="molecule type" value="Genomic_DNA"/>
</dbReference>
<keyword evidence="1 2" id="KW-0238">DNA-binding</keyword>
<evidence type="ECO:0000256" key="1">
    <source>
        <dbReference type="ARBA" id="ARBA00023125"/>
    </source>
</evidence>
<keyword evidence="3" id="KW-0812">Transmembrane</keyword>
<dbReference type="GO" id="GO:0000160">
    <property type="term" value="P:phosphorelay signal transduction system"/>
    <property type="evidence" value="ECO:0007669"/>
    <property type="project" value="InterPro"/>
</dbReference>